<feature type="domain" description="Gfo/Idh/MocA-like oxidoreductase C-terminal" evidence="2">
    <location>
        <begin position="136"/>
        <end position="348"/>
    </location>
</feature>
<dbReference type="RefSeq" id="WP_062661291.1">
    <property type="nucleotide sequence ID" value="NZ_FIZX01000001.1"/>
</dbReference>
<dbReference type="GO" id="GO:0016491">
    <property type="term" value="F:oxidoreductase activity"/>
    <property type="evidence" value="ECO:0007669"/>
    <property type="project" value="UniProtKB-KW"/>
</dbReference>
<dbReference type="Pfam" id="PF02894">
    <property type="entry name" value="GFO_IDH_MocA_C"/>
    <property type="match status" value="1"/>
</dbReference>
<proteinExistence type="predicted"/>
<name>A0A128EWT9_9GAMM</name>
<dbReference type="EC" id="1.-.-.-" evidence="3"/>
<evidence type="ECO:0000313" key="4">
    <source>
        <dbReference type="Proteomes" id="UP000071641"/>
    </source>
</evidence>
<dbReference type="Gene3D" id="3.30.360.10">
    <property type="entry name" value="Dihydrodipicolinate Reductase, domain 2"/>
    <property type="match status" value="1"/>
</dbReference>
<dbReference type="GO" id="GO:0000166">
    <property type="term" value="F:nucleotide binding"/>
    <property type="evidence" value="ECO:0007669"/>
    <property type="project" value="InterPro"/>
</dbReference>
<evidence type="ECO:0000259" key="2">
    <source>
        <dbReference type="Pfam" id="PF02894"/>
    </source>
</evidence>
<dbReference type="InterPro" id="IPR004104">
    <property type="entry name" value="Gfo/Idh/MocA-like_OxRdtase_C"/>
</dbReference>
<sequence>MEKPRIAVVGAGLIGKNHIRLVSESKACDLAAIVDPFEASIDLAKEYGVPHFETLVELLDSGLADGVILATPNNLHVPQAKLCIEYRMPALIEKPVSHTVEEANSLLDIATKEPGIWDTLLVGHHRMHSPIIKRTREIIETGAIGQVVAAHGSAMFYKPDDYFVAAPWRTKEGGGPILINLIHDIGNLRYLCGEIVAVQSMASNRRRQFEVEDTVSINLSFANGALGTFLLSDTAGSGQSWEQTSQENKAYASYPDEDCYHIAGTNGSISVPTMRLKYYKSEQERSWWKPFECEDVSLHRKDPLVEQLNHFCRVIRKEEKPLVTVRDGLQNLRVTEAVVEAVKTGRTVYIDDIA</sequence>
<dbReference type="SUPFAM" id="SSF55347">
    <property type="entry name" value="Glyceraldehyde-3-phosphate dehydrogenase-like, C-terminal domain"/>
    <property type="match status" value="1"/>
</dbReference>
<dbReference type="STRING" id="1796497.GCE9029_00969"/>
<keyword evidence="4" id="KW-1185">Reference proteome</keyword>
<protein>
    <submittedName>
        <fullName evidence="3">Putative 4,5-dihydroxyphthalate dehydrogenase</fullName>
        <ecNumber evidence="3">1.-.-.-</ecNumber>
    </submittedName>
</protein>
<dbReference type="PANTHER" id="PTHR43377:SF8">
    <property type="entry name" value="BLR3664 PROTEIN"/>
    <property type="match status" value="1"/>
</dbReference>
<dbReference type="Gene3D" id="3.40.50.720">
    <property type="entry name" value="NAD(P)-binding Rossmann-like Domain"/>
    <property type="match status" value="1"/>
</dbReference>
<dbReference type="EMBL" id="FIZX01000001">
    <property type="protein sequence ID" value="CZF78644.1"/>
    <property type="molecule type" value="Genomic_DNA"/>
</dbReference>
<dbReference type="InterPro" id="IPR051450">
    <property type="entry name" value="Gfo/Idh/MocA_Oxidoreductases"/>
</dbReference>
<feature type="domain" description="Gfo/Idh/MocA-like oxidoreductase N-terminal" evidence="1">
    <location>
        <begin position="5"/>
        <end position="113"/>
    </location>
</feature>
<dbReference type="InterPro" id="IPR036291">
    <property type="entry name" value="NAD(P)-bd_dom_sf"/>
</dbReference>
<dbReference type="Pfam" id="PF01408">
    <property type="entry name" value="GFO_IDH_MocA"/>
    <property type="match status" value="1"/>
</dbReference>
<evidence type="ECO:0000259" key="1">
    <source>
        <dbReference type="Pfam" id="PF01408"/>
    </source>
</evidence>
<dbReference type="PANTHER" id="PTHR43377">
    <property type="entry name" value="BILIVERDIN REDUCTASE A"/>
    <property type="match status" value="1"/>
</dbReference>
<evidence type="ECO:0000313" key="3">
    <source>
        <dbReference type="EMBL" id="CZF78644.1"/>
    </source>
</evidence>
<dbReference type="Proteomes" id="UP000071641">
    <property type="component" value="Unassembled WGS sequence"/>
</dbReference>
<reference evidence="4" key="1">
    <citation type="submission" date="2016-02" db="EMBL/GenBank/DDBJ databases">
        <authorList>
            <person name="Rodrigo-Torres Lidia"/>
            <person name="Arahal R.David."/>
        </authorList>
    </citation>
    <scope>NUCLEOTIDE SEQUENCE [LARGE SCALE GENOMIC DNA]</scope>
    <source>
        <strain evidence="4">CECT 9029</strain>
    </source>
</reference>
<dbReference type="OrthoDB" id="9774191at2"/>
<keyword evidence="3" id="KW-0560">Oxidoreductase</keyword>
<dbReference type="InterPro" id="IPR000683">
    <property type="entry name" value="Gfo/Idh/MocA-like_OxRdtase_N"/>
</dbReference>
<dbReference type="AlphaFoldDB" id="A0A128EWT9"/>
<gene>
    <name evidence="3" type="primary">pht4</name>
    <name evidence="3" type="ORF">GCE9029_00969</name>
</gene>
<organism evidence="3 4">
    <name type="scientific">Grimontia celer</name>
    <dbReference type="NCBI Taxonomy" id="1796497"/>
    <lineage>
        <taxon>Bacteria</taxon>
        <taxon>Pseudomonadati</taxon>
        <taxon>Pseudomonadota</taxon>
        <taxon>Gammaproteobacteria</taxon>
        <taxon>Vibrionales</taxon>
        <taxon>Vibrionaceae</taxon>
        <taxon>Grimontia</taxon>
    </lineage>
</organism>
<accession>A0A128EWT9</accession>
<dbReference type="SUPFAM" id="SSF51735">
    <property type="entry name" value="NAD(P)-binding Rossmann-fold domains"/>
    <property type="match status" value="1"/>
</dbReference>